<proteinExistence type="predicted"/>
<gene>
    <name evidence="1" type="ORF">CSKR_112227</name>
</gene>
<name>A0A8T1MWT0_CLOSI</name>
<protein>
    <submittedName>
        <fullName evidence="1">Uncharacterized protein</fullName>
    </submittedName>
</protein>
<sequence>MTLTAADSSVWCCDKRANELPCPSLSAMDDDTPRNGVTSGTPFSFLWTPTLPISDESFESQCGSQAYCATGSHVNARPVETCQDFRFIQSDEKQIPLDSAPSTNQTSCGKRRRMESSGYESQSDGSQNYDAILPTGSPPSASPPCMTSIPSKVPVDSEQSFLNCRAQFGLMPYTSEASDLFYSHVPLNHLSSDWSPRKVPPSAHSEEVCQDSLQLVFLPVEGQNLESGKKYNRVAELIKLEDGTLKLFAERGRVLETQISYRMATNRSSEHTDRRPLCQDIKLRFLPFNRCGSVVTPVLGFRGPMQKKAYNMPDQLCFIQLLGDNVQDSPNYATDSGGFHYMEIRMLDYCDIYQLVFPFLNSQCPTAYRKDVWIRVSVIDSKNKELCQTEFQVVCCTSPVRDCRRLLNRYPSTVKKAPHPKPAAPSVDWLSDKMGRSVSSSGNETDISPISAEMLNDSSPLDDDLSPVCHHTVQRHKPTTIANICQNICRARLVSEGGIQPERNHDRRLSYSNNCTPRIAKRKHVSEESGTPTDRLAFGIHQNGSSSDAWKPGTNSLPGNGDLQDQGEFVITTKHRRIYHILLNLERELSDAFENSDNSSQSMGKFLAH</sequence>
<keyword evidence="2" id="KW-1185">Reference proteome</keyword>
<evidence type="ECO:0000313" key="2">
    <source>
        <dbReference type="Proteomes" id="UP000286415"/>
    </source>
</evidence>
<dbReference type="EMBL" id="NIRI02000013">
    <property type="protein sequence ID" value="KAG5453500.1"/>
    <property type="molecule type" value="Genomic_DNA"/>
</dbReference>
<reference evidence="1 2" key="2">
    <citation type="journal article" date="2021" name="Genomics">
        <title>High-quality reference genome for Clonorchis sinensis.</title>
        <authorList>
            <person name="Young N.D."/>
            <person name="Stroehlein A.J."/>
            <person name="Kinkar L."/>
            <person name="Wang T."/>
            <person name="Sohn W.M."/>
            <person name="Chang B.C.H."/>
            <person name="Kaur P."/>
            <person name="Weisz D."/>
            <person name="Dudchenko O."/>
            <person name="Aiden E.L."/>
            <person name="Korhonen P.K."/>
            <person name="Gasser R.B."/>
        </authorList>
    </citation>
    <scope>NUCLEOTIDE SEQUENCE [LARGE SCALE GENOMIC DNA]</scope>
    <source>
        <strain evidence="1">Cs-k2</strain>
    </source>
</reference>
<comment type="caution">
    <text evidence="1">The sequence shown here is derived from an EMBL/GenBank/DDBJ whole genome shotgun (WGS) entry which is preliminary data.</text>
</comment>
<dbReference type="Proteomes" id="UP000286415">
    <property type="component" value="Unassembled WGS sequence"/>
</dbReference>
<organism evidence="1 2">
    <name type="scientific">Clonorchis sinensis</name>
    <name type="common">Chinese liver fluke</name>
    <dbReference type="NCBI Taxonomy" id="79923"/>
    <lineage>
        <taxon>Eukaryota</taxon>
        <taxon>Metazoa</taxon>
        <taxon>Spiralia</taxon>
        <taxon>Lophotrochozoa</taxon>
        <taxon>Platyhelminthes</taxon>
        <taxon>Trematoda</taxon>
        <taxon>Digenea</taxon>
        <taxon>Opisthorchiida</taxon>
        <taxon>Opisthorchiata</taxon>
        <taxon>Opisthorchiidae</taxon>
        <taxon>Clonorchis</taxon>
    </lineage>
</organism>
<accession>A0A8T1MWT0</accession>
<evidence type="ECO:0000313" key="1">
    <source>
        <dbReference type="EMBL" id="KAG5453500.1"/>
    </source>
</evidence>
<reference evidence="1 2" key="1">
    <citation type="journal article" date="2018" name="Biotechnol. Adv.">
        <title>Improved genomic resources and new bioinformatic workflow for the carcinogenic parasite Clonorchis sinensis: Biotechnological implications.</title>
        <authorList>
            <person name="Wang D."/>
            <person name="Korhonen P.K."/>
            <person name="Gasser R.B."/>
            <person name="Young N.D."/>
        </authorList>
    </citation>
    <scope>NUCLEOTIDE SEQUENCE [LARGE SCALE GENOMIC DNA]</scope>
    <source>
        <strain evidence="1">Cs-k2</strain>
    </source>
</reference>
<dbReference type="OrthoDB" id="6236114at2759"/>